<evidence type="ECO:0000313" key="1">
    <source>
        <dbReference type="EMBL" id="AKA74799.1"/>
    </source>
</evidence>
<evidence type="ECO:0000313" key="14">
    <source>
        <dbReference type="Proteomes" id="UP000033085"/>
    </source>
</evidence>
<dbReference type="KEGG" id="ssof:SULC_2725"/>
<evidence type="ECO:0000313" key="2">
    <source>
        <dbReference type="EMBL" id="AKA77495.1"/>
    </source>
</evidence>
<dbReference type="Proteomes" id="UP000273194">
    <property type="component" value="Chromosome"/>
</dbReference>
<name>A0A0E3K1P4_SACSO</name>
<dbReference type="Proteomes" id="UP000076770">
    <property type="component" value="Chromosome i"/>
</dbReference>
<evidence type="ECO:0000313" key="16">
    <source>
        <dbReference type="Proteomes" id="UP000076770"/>
    </source>
</evidence>
<evidence type="ECO:0000313" key="7">
    <source>
        <dbReference type="EMBL" id="AZF77130.1"/>
    </source>
</evidence>
<organism evidence="3 15">
    <name type="scientific">Saccharolobus solfataricus</name>
    <name type="common">Sulfolobus solfataricus</name>
    <dbReference type="NCBI Taxonomy" id="2287"/>
    <lineage>
        <taxon>Archaea</taxon>
        <taxon>Thermoproteota</taxon>
        <taxon>Thermoprotei</taxon>
        <taxon>Sulfolobales</taxon>
        <taxon>Sulfolobaceae</taxon>
        <taxon>Saccharolobus</taxon>
    </lineage>
</organism>
<dbReference type="InterPro" id="IPR032603">
    <property type="entry name" value="DUF4898"/>
</dbReference>
<evidence type="ECO:0000313" key="20">
    <source>
        <dbReference type="Proteomes" id="UP000273443"/>
    </source>
</evidence>
<sequence length="100" mass="11475">MTAFPIDKLSEYIEDNLIEMIGKSGSVKFVKYVSPGLIVDAQKFFKTFIPFAKYYVVIVPADINNDKVKDELISMAKSSFNFTILYSYKLKDRLLIVGYE</sequence>
<reference evidence="12" key="2">
    <citation type="submission" date="2016-04" db="EMBL/GenBank/DDBJ databases">
        <authorList>
            <person name="Evans L.H."/>
            <person name="Alamgir A."/>
            <person name="Owens N."/>
            <person name="Weber N.D."/>
            <person name="Virtaneva K."/>
            <person name="Barbian K."/>
            <person name="Babar A."/>
            <person name="Rosenke K."/>
        </authorList>
    </citation>
    <scope>NUCLEOTIDE SEQUENCE</scope>
    <source>
        <strain evidence="12">P1</strain>
    </source>
</reference>
<dbReference type="Proteomes" id="UP000033057">
    <property type="component" value="Chromosome"/>
</dbReference>
<evidence type="ECO:0000313" key="12">
    <source>
        <dbReference type="EMBL" id="SAI85580.1"/>
    </source>
</evidence>
<evidence type="ECO:0000313" key="4">
    <source>
        <dbReference type="EMBL" id="AZF69267.1"/>
    </source>
</evidence>
<reference evidence="11 24" key="6">
    <citation type="journal article" date="2020" name="Nat. Commun.">
        <title>The structures of two archaeal type IV pili illuminate evolutionary relationships.</title>
        <authorList>
            <person name="Wang F."/>
            <person name="Baquero D.P."/>
            <person name="Su Z."/>
            <person name="Beltran L.C."/>
            <person name="Prangishvili D."/>
            <person name="Krupovic M."/>
            <person name="Egelman E.H."/>
        </authorList>
    </citation>
    <scope>NUCLEOTIDE SEQUENCE [LARGE SCALE GENOMIC DNA]</scope>
    <source>
        <strain evidence="11 24">POZ149</strain>
    </source>
</reference>
<dbReference type="Proteomes" id="UP000033106">
    <property type="component" value="Chromosome"/>
</dbReference>
<dbReference type="GeneID" id="1453427"/>
<proteinExistence type="predicted"/>
<evidence type="ECO:0000313" key="10">
    <source>
        <dbReference type="EMBL" id="AZF84934.1"/>
    </source>
</evidence>
<dbReference type="Proteomes" id="UP000269431">
    <property type="component" value="Chromosome"/>
</dbReference>
<evidence type="ECO:0000313" key="23">
    <source>
        <dbReference type="Proteomes" id="UP000282269"/>
    </source>
</evidence>
<dbReference type="GeneID" id="44130694"/>
<dbReference type="KEGG" id="ssoa:SULA_2727"/>
<evidence type="ECO:0000313" key="9">
    <source>
        <dbReference type="EMBL" id="AZF82341.1"/>
    </source>
</evidence>
<dbReference type="KEGG" id="ssol:SULB_2728"/>
<evidence type="ECO:0000313" key="19">
    <source>
        <dbReference type="Proteomes" id="UP000273194"/>
    </source>
</evidence>
<dbReference type="AlphaFoldDB" id="A0A0E3K1P4"/>
<dbReference type="EMBL" id="CP033238">
    <property type="protein sequence ID" value="AZF77130.1"/>
    <property type="molecule type" value="Genomic_DNA"/>
</dbReference>
<dbReference type="Proteomes" id="UP000275843">
    <property type="component" value="Chromosome"/>
</dbReference>
<dbReference type="EMBL" id="CP011056">
    <property type="protein sequence ID" value="AKA77495.1"/>
    <property type="molecule type" value="Genomic_DNA"/>
</dbReference>
<evidence type="ECO:0000313" key="22">
    <source>
        <dbReference type="Proteomes" id="UP000278715"/>
    </source>
</evidence>
<reference evidence="3" key="5">
    <citation type="submission" date="2018-10" db="EMBL/GenBank/DDBJ databases">
        <authorList>
            <person name="McCarthy S."/>
            <person name="Gradnigo J."/>
            <person name="Johnson T."/>
            <person name="Payne S."/>
            <person name="Lipzen A."/>
            <person name="Schackwitz W."/>
            <person name="Martin J."/>
            <person name="Moriyama E."/>
            <person name="Blum P."/>
        </authorList>
    </citation>
    <scope>NUCLEOTIDE SEQUENCE</scope>
    <source>
        <strain evidence="1">SARC-B</strain>
        <strain evidence="2">SARC-C</strain>
        <strain evidence="3">SULA</strain>
    </source>
</reference>
<dbReference type="EMBL" id="CP033241">
    <property type="protein sequence ID" value="AZF84934.1"/>
    <property type="molecule type" value="Genomic_DNA"/>
</dbReference>
<evidence type="ECO:0000313" key="13">
    <source>
        <dbReference type="Proteomes" id="UP000033057"/>
    </source>
</evidence>
<dbReference type="EMBL" id="CP033235">
    <property type="protein sequence ID" value="AZF69267.1"/>
    <property type="molecule type" value="Genomic_DNA"/>
</dbReference>
<dbReference type="EMBL" id="CP011057">
    <property type="protein sequence ID" value="AKA80185.1"/>
    <property type="molecule type" value="Genomic_DNA"/>
</dbReference>
<dbReference type="EMBL" id="CP011055">
    <property type="protein sequence ID" value="AKA74799.1"/>
    <property type="molecule type" value="Genomic_DNA"/>
</dbReference>
<evidence type="ECO:0000313" key="24">
    <source>
        <dbReference type="Proteomes" id="UP000594632"/>
    </source>
</evidence>
<dbReference type="Proteomes" id="UP000033085">
    <property type="component" value="Chromosome"/>
</dbReference>
<dbReference type="EMBL" id="LT549890">
    <property type="protein sequence ID" value="SAI85580.1"/>
    <property type="molecule type" value="Genomic_DNA"/>
</dbReference>
<dbReference type="Proteomes" id="UP000282269">
    <property type="component" value="Chromosome"/>
</dbReference>
<gene>
    <name evidence="11" type="ORF">HFC64_04045</name>
    <name evidence="12" type="ORF">SSOP1_2026</name>
    <name evidence="3" type="ORF">SULA_2727</name>
    <name evidence="1" type="ORF">SULB_2728</name>
    <name evidence="2" type="ORF">SULC_2725</name>
    <name evidence="4" type="ORF">SULG_13900</name>
    <name evidence="5" type="ORF">SULH_13900</name>
    <name evidence="6" type="ORF">SULI_13900</name>
    <name evidence="7" type="ORF">SULM_13890</name>
    <name evidence="8" type="ORF">SULN_13880</name>
    <name evidence="9" type="ORF">SULO_13900</name>
    <name evidence="10" type="ORF">SULZ_13915</name>
</gene>
<evidence type="ECO:0000313" key="17">
    <source>
        <dbReference type="Proteomes" id="UP000267993"/>
    </source>
</evidence>
<dbReference type="EMBL" id="CP033239">
    <property type="protein sequence ID" value="AZF79735.1"/>
    <property type="molecule type" value="Genomic_DNA"/>
</dbReference>
<reference evidence="13 14" key="1">
    <citation type="journal article" date="2015" name="Genome Announc.">
        <title>Complete Genome Sequence of Sulfolobus solfataricus Strain 98/2 and Evolved Derivatives.</title>
        <authorList>
            <person name="McCarthy S."/>
            <person name="Gradnigo J."/>
            <person name="Johnson T."/>
            <person name="Payne S."/>
            <person name="Lipzen A."/>
            <person name="Martin J."/>
            <person name="Schackwitz W."/>
            <person name="Moriyama E."/>
            <person name="Blum P."/>
        </authorList>
    </citation>
    <scope>NUCLEOTIDE SEQUENCE [LARGE SCALE GENOMIC DNA]</scope>
    <source>
        <strain evidence="13">98/2 SULC</strain>
        <strain evidence="1">SARC-B</strain>
        <strain evidence="2">SARC-C</strain>
        <strain evidence="3 15">SULA</strain>
        <strain evidence="14">SULB</strain>
    </source>
</reference>
<dbReference type="PATRIC" id="fig|2287.6.peg.2911"/>
<dbReference type="Proteomes" id="UP000267993">
    <property type="component" value="Chromosome"/>
</dbReference>
<evidence type="ECO:0000313" key="11">
    <source>
        <dbReference type="EMBL" id="QPG49155.1"/>
    </source>
</evidence>
<evidence type="ECO:0000313" key="21">
    <source>
        <dbReference type="Proteomes" id="UP000275843"/>
    </source>
</evidence>
<evidence type="ECO:0000313" key="6">
    <source>
        <dbReference type="EMBL" id="AZF74507.1"/>
    </source>
</evidence>
<dbReference type="EMBL" id="CP050869">
    <property type="protein sequence ID" value="QPG49155.1"/>
    <property type="molecule type" value="Genomic_DNA"/>
</dbReference>
<dbReference type="RefSeq" id="WP_009988998.1">
    <property type="nucleotide sequence ID" value="NZ_CP011055.2"/>
</dbReference>
<accession>A0A0E3K1P4</accession>
<evidence type="ECO:0000313" key="3">
    <source>
        <dbReference type="EMBL" id="AKA80185.1"/>
    </source>
</evidence>
<reference evidence="16" key="3">
    <citation type="submission" date="2016-04" db="EMBL/GenBank/DDBJ databases">
        <authorList>
            <person name="Shah S.A."/>
            <person name="Garrett R.A."/>
        </authorList>
    </citation>
    <scope>NUCLEOTIDE SEQUENCE [LARGE SCALE GENOMIC DNA]</scope>
    <source>
        <strain evidence="16">ATCC 35091 / DSM 1616 / JCM 8930 / NBRC 15331 / P1</strain>
    </source>
</reference>
<dbReference type="EMBL" id="CP033236">
    <property type="protein sequence ID" value="AZF71887.1"/>
    <property type="molecule type" value="Genomic_DNA"/>
</dbReference>
<evidence type="ECO:0000313" key="8">
    <source>
        <dbReference type="EMBL" id="AZF79735.1"/>
    </source>
</evidence>
<reference evidence="17 18" key="4">
    <citation type="journal article" date="2018" name="Proc. Natl. Acad. Sci. U.S.A.">
        <title>Nonmutational mechanism of inheritance in the Archaeon Sulfolobus solfataricus.</title>
        <authorList>
            <person name="Payne S."/>
            <person name="McCarthy S."/>
            <person name="Johnson T."/>
            <person name="North E."/>
            <person name="Blum P."/>
        </authorList>
    </citation>
    <scope>NUCLEOTIDE SEQUENCE [LARGE SCALE GENOMIC DNA]</scope>
    <source>
        <strain evidence="5 17">SARC-H</strain>
        <strain evidence="6 21">SARC-I</strain>
        <strain evidence="8 22">SARC-N</strain>
        <strain evidence="9 23">SARC-O</strain>
        <strain evidence="10 18">SUL120</strain>
        <strain evidence="4 19">SULG</strain>
        <strain evidence="7 20">SULM</strain>
    </source>
</reference>
<dbReference type="Pfam" id="PF16239">
    <property type="entry name" value="DUF4898"/>
    <property type="match status" value="1"/>
</dbReference>
<evidence type="ECO:0000313" key="18">
    <source>
        <dbReference type="Proteomes" id="UP000269431"/>
    </source>
</evidence>
<dbReference type="EMBL" id="CP033240">
    <property type="protein sequence ID" value="AZF82341.1"/>
    <property type="molecule type" value="Genomic_DNA"/>
</dbReference>
<protein>
    <submittedName>
        <fullName evidence="3">DUF4898 domain-containing protein</fullName>
    </submittedName>
</protein>
<dbReference type="Proteomes" id="UP000273443">
    <property type="component" value="Chromosome"/>
</dbReference>
<evidence type="ECO:0000313" key="15">
    <source>
        <dbReference type="Proteomes" id="UP000033106"/>
    </source>
</evidence>
<evidence type="ECO:0000313" key="5">
    <source>
        <dbReference type="EMBL" id="AZF71887.1"/>
    </source>
</evidence>
<dbReference type="Proteomes" id="UP000278715">
    <property type="component" value="Chromosome"/>
</dbReference>
<dbReference type="EMBL" id="CP033237">
    <property type="protein sequence ID" value="AZF74507.1"/>
    <property type="molecule type" value="Genomic_DNA"/>
</dbReference>
<dbReference type="Proteomes" id="UP000594632">
    <property type="component" value="Chromosome"/>
</dbReference>
<dbReference type="OrthoDB" id="39446at2157"/>